<accession>A0ABW2FXG1</accession>
<evidence type="ECO:0008006" key="4">
    <source>
        <dbReference type="Google" id="ProtNLM"/>
    </source>
</evidence>
<keyword evidence="1" id="KW-0812">Transmembrane</keyword>
<keyword evidence="1" id="KW-0472">Membrane</keyword>
<evidence type="ECO:0000313" key="2">
    <source>
        <dbReference type="EMBL" id="MFC7181102.1"/>
    </source>
</evidence>
<gene>
    <name evidence="2" type="ORF">ACFQMG_16210</name>
</gene>
<name>A0ABW2FXG1_9ACTN</name>
<dbReference type="RefSeq" id="WP_345707562.1">
    <property type="nucleotide sequence ID" value="NZ_BAABKV010000001.1"/>
</dbReference>
<dbReference type="EMBL" id="JBHTAJ010000027">
    <property type="protein sequence ID" value="MFC7181102.1"/>
    <property type="molecule type" value="Genomic_DNA"/>
</dbReference>
<reference evidence="3" key="1">
    <citation type="journal article" date="2019" name="Int. J. Syst. Evol. Microbiol.">
        <title>The Global Catalogue of Microorganisms (GCM) 10K type strain sequencing project: providing services to taxonomists for standard genome sequencing and annotation.</title>
        <authorList>
            <consortium name="The Broad Institute Genomics Platform"/>
            <consortium name="The Broad Institute Genome Sequencing Center for Infectious Disease"/>
            <person name="Wu L."/>
            <person name="Ma J."/>
        </authorList>
    </citation>
    <scope>NUCLEOTIDE SEQUENCE [LARGE SCALE GENOMIC DNA]</scope>
    <source>
        <strain evidence="3">CGMCC 1.12859</strain>
    </source>
</reference>
<feature type="transmembrane region" description="Helical" evidence="1">
    <location>
        <begin position="62"/>
        <end position="85"/>
    </location>
</feature>
<keyword evidence="1" id="KW-1133">Transmembrane helix</keyword>
<proteinExistence type="predicted"/>
<feature type="transmembrane region" description="Helical" evidence="1">
    <location>
        <begin position="132"/>
        <end position="153"/>
    </location>
</feature>
<evidence type="ECO:0000256" key="1">
    <source>
        <dbReference type="SAM" id="Phobius"/>
    </source>
</evidence>
<sequence length="160" mass="17063">MSTGTGPETEELPGSAAERAGLELPELLVPTSYAIALPAIDDLAAPGVVHEREIRPRRRLRWWQLLPIVLMGTLGSLMFAFPLAFSGDAASSMIGMLGLLLTAASGGWGAMAARHAGYKWPGLPRRGSGRRAGWRAIVIYTLIAAVAVALALWRVVHLRG</sequence>
<keyword evidence="3" id="KW-1185">Reference proteome</keyword>
<organism evidence="2 3">
    <name type="scientific">Kitasatospora paranensis</name>
    <dbReference type="NCBI Taxonomy" id="258053"/>
    <lineage>
        <taxon>Bacteria</taxon>
        <taxon>Bacillati</taxon>
        <taxon>Actinomycetota</taxon>
        <taxon>Actinomycetes</taxon>
        <taxon>Kitasatosporales</taxon>
        <taxon>Streptomycetaceae</taxon>
        <taxon>Kitasatospora</taxon>
    </lineage>
</organism>
<comment type="caution">
    <text evidence="2">The sequence shown here is derived from an EMBL/GenBank/DDBJ whole genome shotgun (WGS) entry which is preliminary data.</text>
</comment>
<protein>
    <recommendedName>
        <fullName evidence="4">Transmembrane protein</fullName>
    </recommendedName>
</protein>
<evidence type="ECO:0000313" key="3">
    <source>
        <dbReference type="Proteomes" id="UP001596435"/>
    </source>
</evidence>
<dbReference type="Proteomes" id="UP001596435">
    <property type="component" value="Unassembled WGS sequence"/>
</dbReference>
<feature type="transmembrane region" description="Helical" evidence="1">
    <location>
        <begin position="91"/>
        <end position="111"/>
    </location>
</feature>